<dbReference type="AlphaFoldDB" id="A0A060RDS9"/>
<evidence type="ECO:0000256" key="11">
    <source>
        <dbReference type="ARBA" id="ARBA00022842"/>
    </source>
</evidence>
<keyword evidence="12 19" id="KW-1133">Transmembrane helix</keyword>
<evidence type="ECO:0000256" key="19">
    <source>
        <dbReference type="HAMAP-Rule" id="MF_00719"/>
    </source>
</evidence>
<evidence type="ECO:0000313" key="21">
    <source>
        <dbReference type="Proteomes" id="UP000027616"/>
    </source>
</evidence>
<dbReference type="EMBL" id="HG934468">
    <property type="protein sequence ID" value="CDN32468.1"/>
    <property type="molecule type" value="Genomic_DNA"/>
</dbReference>
<evidence type="ECO:0000256" key="3">
    <source>
        <dbReference type="ARBA" id="ARBA00004663"/>
    </source>
</evidence>
<dbReference type="UniPathway" id="UPA00148">
    <property type="reaction ID" value="UER00238"/>
</dbReference>
<keyword evidence="13 19" id="KW-0472">Membrane</keyword>
<evidence type="ECO:0000313" key="20">
    <source>
        <dbReference type="EMBL" id="CDN32468.1"/>
    </source>
</evidence>
<feature type="transmembrane region" description="Helical" evidence="19">
    <location>
        <begin position="110"/>
        <end position="130"/>
    </location>
</feature>
<keyword evidence="21" id="KW-1185">Reference proteome</keyword>
<evidence type="ECO:0000256" key="7">
    <source>
        <dbReference type="ARBA" id="ARBA00022475"/>
    </source>
</evidence>
<name>A0A060RDS9_9BACT</name>
<feature type="transmembrane region" description="Helical" evidence="19">
    <location>
        <begin position="195"/>
        <end position="214"/>
    </location>
</feature>
<protein>
    <recommendedName>
        <fullName evidence="6 19">Adenosylcobinamide-GDP ribazoletransferase</fullName>
        <ecNumber evidence="5 19">2.7.8.26</ecNumber>
    </recommendedName>
    <alternativeName>
        <fullName evidence="16 19">Cobalamin synthase</fullName>
    </alternativeName>
    <alternativeName>
        <fullName evidence="15 19">Cobalamin-5'-phosphate synthase</fullName>
    </alternativeName>
</protein>
<gene>
    <name evidence="19" type="primary">cobS</name>
    <name evidence="20" type="ORF">BN938_2398</name>
</gene>
<comment type="catalytic activity">
    <reaction evidence="17 19">
        <text>alpha-ribazole + adenosylcob(III)inamide-GDP = adenosylcob(III)alamin + GMP + H(+)</text>
        <dbReference type="Rhea" id="RHEA:16049"/>
        <dbReference type="ChEBI" id="CHEBI:10329"/>
        <dbReference type="ChEBI" id="CHEBI:15378"/>
        <dbReference type="ChEBI" id="CHEBI:18408"/>
        <dbReference type="ChEBI" id="CHEBI:58115"/>
        <dbReference type="ChEBI" id="CHEBI:60487"/>
        <dbReference type="EC" id="2.7.8.26"/>
    </reaction>
</comment>
<evidence type="ECO:0000256" key="2">
    <source>
        <dbReference type="ARBA" id="ARBA00004651"/>
    </source>
</evidence>
<dbReference type="EC" id="2.7.8.26" evidence="5 19"/>
<proteinExistence type="inferred from homology"/>
<comment type="subcellular location">
    <subcellularLocation>
        <location evidence="2 19">Cell membrane</location>
        <topology evidence="2 19">Multi-pass membrane protein</topology>
    </subcellularLocation>
</comment>
<keyword evidence="10 19" id="KW-0812">Transmembrane</keyword>
<comment type="function">
    <text evidence="14 19">Joins adenosylcobinamide-GDP and alpha-ribazole to generate adenosylcobalamin (Ado-cobalamin). Also synthesizes adenosylcobalamin 5'-phosphate from adenosylcobinamide-GDP and alpha-ribazole 5'-phosphate.</text>
</comment>
<dbReference type="OrthoDB" id="9794626at2"/>
<dbReference type="GO" id="GO:0051073">
    <property type="term" value="F:adenosylcobinamide-GDP ribazoletransferase activity"/>
    <property type="evidence" value="ECO:0007669"/>
    <property type="project" value="UniProtKB-UniRule"/>
</dbReference>
<evidence type="ECO:0000256" key="14">
    <source>
        <dbReference type="ARBA" id="ARBA00025228"/>
    </source>
</evidence>
<evidence type="ECO:0000256" key="16">
    <source>
        <dbReference type="ARBA" id="ARBA00032853"/>
    </source>
</evidence>
<feature type="transmembrane region" description="Helical" evidence="19">
    <location>
        <begin position="59"/>
        <end position="80"/>
    </location>
</feature>
<dbReference type="GO" id="GO:0008818">
    <property type="term" value="F:cobalamin 5'-phosphate synthase activity"/>
    <property type="evidence" value="ECO:0007669"/>
    <property type="project" value="UniProtKB-UniRule"/>
</dbReference>
<keyword evidence="9 19" id="KW-0808">Transferase</keyword>
<dbReference type="PANTHER" id="PTHR34148:SF1">
    <property type="entry name" value="ADENOSYLCOBINAMIDE-GDP RIBAZOLETRANSFERASE"/>
    <property type="match status" value="1"/>
</dbReference>
<evidence type="ECO:0000256" key="9">
    <source>
        <dbReference type="ARBA" id="ARBA00022679"/>
    </source>
</evidence>
<keyword evidence="8 19" id="KW-0169">Cobalamin biosynthesis</keyword>
<evidence type="ECO:0000256" key="15">
    <source>
        <dbReference type="ARBA" id="ARBA00032605"/>
    </source>
</evidence>
<comment type="catalytic activity">
    <reaction evidence="18 19">
        <text>alpha-ribazole 5'-phosphate + adenosylcob(III)inamide-GDP = adenosylcob(III)alamin 5'-phosphate + GMP + H(+)</text>
        <dbReference type="Rhea" id="RHEA:23560"/>
        <dbReference type="ChEBI" id="CHEBI:15378"/>
        <dbReference type="ChEBI" id="CHEBI:57918"/>
        <dbReference type="ChEBI" id="CHEBI:58115"/>
        <dbReference type="ChEBI" id="CHEBI:60487"/>
        <dbReference type="ChEBI" id="CHEBI:60493"/>
        <dbReference type="EC" id="2.7.8.26"/>
    </reaction>
</comment>
<reference evidence="20 21" key="1">
    <citation type="journal article" date="2015" name="Genome Announc.">
        <title>Complete Genome Sequence of the Novel Leech Symbiont Mucinivorans hirudinis M3T.</title>
        <authorList>
            <person name="Nelson M.C."/>
            <person name="Bomar L."/>
            <person name="Graf J."/>
        </authorList>
    </citation>
    <scope>NUCLEOTIDE SEQUENCE [LARGE SCALE GENOMIC DNA]</scope>
    <source>
        <strain evidence="21">M3</strain>
    </source>
</reference>
<dbReference type="InterPro" id="IPR003805">
    <property type="entry name" value="CobS"/>
</dbReference>
<dbReference type="Pfam" id="PF02654">
    <property type="entry name" value="CobS"/>
    <property type="match status" value="1"/>
</dbReference>
<dbReference type="eggNOG" id="COG0368">
    <property type="taxonomic scope" value="Bacteria"/>
</dbReference>
<comment type="cofactor">
    <cofactor evidence="1 19">
        <name>Mg(2+)</name>
        <dbReference type="ChEBI" id="CHEBI:18420"/>
    </cofactor>
</comment>
<evidence type="ECO:0000256" key="6">
    <source>
        <dbReference type="ARBA" id="ARBA00015850"/>
    </source>
</evidence>
<evidence type="ECO:0000256" key="10">
    <source>
        <dbReference type="ARBA" id="ARBA00022692"/>
    </source>
</evidence>
<evidence type="ECO:0000256" key="1">
    <source>
        <dbReference type="ARBA" id="ARBA00001946"/>
    </source>
</evidence>
<evidence type="ECO:0000256" key="17">
    <source>
        <dbReference type="ARBA" id="ARBA00048623"/>
    </source>
</evidence>
<comment type="pathway">
    <text evidence="3 19">Cofactor biosynthesis; adenosylcobalamin biosynthesis; adenosylcobalamin from cob(II)yrinate a,c-diamide: step 7/7.</text>
</comment>
<feature type="transmembrane region" description="Helical" evidence="19">
    <location>
        <begin position="34"/>
        <end position="53"/>
    </location>
</feature>
<evidence type="ECO:0000256" key="18">
    <source>
        <dbReference type="ARBA" id="ARBA00049504"/>
    </source>
</evidence>
<feature type="transmembrane region" description="Helical" evidence="19">
    <location>
        <begin position="136"/>
        <end position="158"/>
    </location>
</feature>
<evidence type="ECO:0000256" key="5">
    <source>
        <dbReference type="ARBA" id="ARBA00013200"/>
    </source>
</evidence>
<dbReference type="HOGENOM" id="CLU_057426_1_1_10"/>
<evidence type="ECO:0000256" key="8">
    <source>
        <dbReference type="ARBA" id="ARBA00022573"/>
    </source>
</evidence>
<organism evidence="20 21">
    <name type="scientific">Mucinivorans hirudinis</name>
    <dbReference type="NCBI Taxonomy" id="1433126"/>
    <lineage>
        <taxon>Bacteria</taxon>
        <taxon>Pseudomonadati</taxon>
        <taxon>Bacteroidota</taxon>
        <taxon>Bacteroidia</taxon>
        <taxon>Bacteroidales</taxon>
        <taxon>Rikenellaceae</taxon>
        <taxon>Mucinivorans</taxon>
    </lineage>
</organism>
<dbReference type="PANTHER" id="PTHR34148">
    <property type="entry name" value="ADENOSYLCOBINAMIDE-GDP RIBAZOLETRANSFERASE"/>
    <property type="match status" value="1"/>
</dbReference>
<dbReference type="PATRIC" id="fig|1433126.3.peg.2372"/>
<comment type="similarity">
    <text evidence="4 19">Belongs to the CobS family.</text>
</comment>
<evidence type="ECO:0000256" key="12">
    <source>
        <dbReference type="ARBA" id="ARBA00022989"/>
    </source>
</evidence>
<dbReference type="GO" id="GO:0005886">
    <property type="term" value="C:plasma membrane"/>
    <property type="evidence" value="ECO:0007669"/>
    <property type="project" value="UniProtKB-SubCell"/>
</dbReference>
<dbReference type="STRING" id="1433126.BN938_2398"/>
<dbReference type="HAMAP" id="MF_00719">
    <property type="entry name" value="CobS"/>
    <property type="match status" value="1"/>
</dbReference>
<feature type="transmembrane region" description="Helical" evidence="19">
    <location>
        <begin position="170"/>
        <end position="189"/>
    </location>
</feature>
<evidence type="ECO:0000256" key="13">
    <source>
        <dbReference type="ARBA" id="ARBA00023136"/>
    </source>
</evidence>
<accession>A0A060RDS9</accession>
<keyword evidence="7 19" id="KW-1003">Cell membrane</keyword>
<evidence type="ECO:0000256" key="4">
    <source>
        <dbReference type="ARBA" id="ARBA00010561"/>
    </source>
</evidence>
<sequence length="249" mass="27027">MKQQLNIFFNALSYYSRIPTPHSVRYGEQELSQAFGYFPLVGIIVGVIGYGCWALGDALFPAPCALLMAMSAMALATGGLHEDALADLFDGFGGGRDREAILRIMKDSCVGTYGVLALIFSIALKYGALAALPTDVLLPVLVAAAAASRLFPVLLVRTSRYLRSTEGKAGHTRLGIDGLTLGIATLFGITPLLYFGWLFALVYVGLATILLIGYRRYLHLKIGGFTGDTLGALQQFTEMLFYLWAVYYI</sequence>
<keyword evidence="11 19" id="KW-0460">Magnesium</keyword>
<dbReference type="Proteomes" id="UP000027616">
    <property type="component" value="Chromosome I"/>
</dbReference>
<dbReference type="KEGG" id="rbc:BN938_2398"/>
<dbReference type="GO" id="GO:0009236">
    <property type="term" value="P:cobalamin biosynthetic process"/>
    <property type="evidence" value="ECO:0007669"/>
    <property type="project" value="UniProtKB-UniRule"/>
</dbReference>